<evidence type="ECO:0000313" key="6">
    <source>
        <dbReference type="EMBL" id="KAA1118929.1"/>
    </source>
</evidence>
<feature type="region of interest" description="Disordered" evidence="4">
    <location>
        <begin position="85"/>
        <end position="171"/>
    </location>
</feature>
<feature type="compositionally biased region" description="Polar residues" evidence="4">
    <location>
        <begin position="107"/>
        <end position="134"/>
    </location>
</feature>
<dbReference type="PANTHER" id="PTHR47429:SF7">
    <property type="entry name" value="GATA-FACTOR"/>
    <property type="match status" value="1"/>
</dbReference>
<dbReference type="PROSITE" id="PS50112">
    <property type="entry name" value="PAS"/>
    <property type="match status" value="3"/>
</dbReference>
<sequence>MVSVEVDGAASRFSSLHTPIHTHSSIQSFSSTIIILIIMNHHPHHQHRHPTIDDQCPSKLAVVDAESDEAVNDGDRRVALLRMDGNQDGRFDPHSSSSSNHLEHRNSPFSTNNNNRRSSKFINTTNYFDPSNYNHPDDHYFDHHHYQQQQQQHQQHQQQQQHHHHHHHQQSNAICFNDLDDHNHQNRFHHHPSATNPYSVNHSPEDQLMFIMPSFAKTPSNQLSLDGPSYAEPMLTSDNSNQRFFPLDSNTTNNYQLPPPPTTTTTNSTDHHHHQSSQLPATNNPIPNQNDSNSSQANHKSSSSSSNNSSSFTGSSAFTPPTTSSSRHPSEINIDDPLSSDSALQSKSHTPDPKYGFSQHFKPPENPYSQSGFDLIGALAKVVDRPDPKVKIGAIDTSAALVVVDARQNDLPIIFATPSFSLLTGYQTDEIIGQNCRFLQKPFNPNSVKKPRDQAVNCRATLQIRDHIQAGREIQSSIVNYRKDGKAFINLVTVIPIAWNSSEISHFVGFQADIVALTNGLGIPPSPKTRPNLLQAKQLCPPNTIEPSSSSQKSLSLTATKAIEPISPSSSAQAQSGLTELTDPSCYYQTVLQETRDLILAISLKGTLFYVSPSCKDLVGYEEDELVNQNISKLCHPSDLTGILRQLKLIGNTSHTPIDLVFRAVDRSGDVFWMESQGQLHVEVGKGRKYLVVVGRPRKIGPLSWQAIRSTGGLRGGEKEFWMKLSLDGLCLFASSPVREILSYEPSEMLGKSLAQLCPSEKRGQMIKAIRDAYEGNEVVSLPYSLQDRNGTFVSLVSHFYPPHYSSGPLACGLPLPASKITNPPRTVFCQTHSLSGNLTQPHDGLSSSATKAASSKAQEPPVDSATRLPNSTTHEIANDPASSHSVEDGHSDDDLFSALGTNKTTPWNYEFSQLKRQNLKLRSQLSQRGLSRHVVPSNNNTATTTTTTTTTNSSPSSSASGTTVGGKEQGGGCSRTIKATLLSRHSTSNPPYPPSRLRINSSTTAFTQPSSNSNSNSNANLDSKLEPKKAGLSLDQFAPPLSSSDPDSSRLSLGHAHASLTVDNNQIGFDSLLNQATGLSSSSSSNDYINHPLLQLPPPPPHHHHTKIE</sequence>
<evidence type="ECO:0000259" key="5">
    <source>
        <dbReference type="PROSITE" id="PS50112"/>
    </source>
</evidence>
<feature type="region of interest" description="Disordered" evidence="4">
    <location>
        <begin position="926"/>
        <end position="974"/>
    </location>
</feature>
<dbReference type="Gene3D" id="3.30.450.20">
    <property type="entry name" value="PAS domain"/>
    <property type="match status" value="3"/>
</dbReference>
<evidence type="ECO:0000256" key="2">
    <source>
        <dbReference type="ARBA" id="ARBA00022643"/>
    </source>
</evidence>
<dbReference type="InterPro" id="IPR035965">
    <property type="entry name" value="PAS-like_dom_sf"/>
</dbReference>
<evidence type="ECO:0000256" key="3">
    <source>
        <dbReference type="ARBA" id="ARBA00022991"/>
    </source>
</evidence>
<feature type="compositionally biased region" description="Low complexity" evidence="4">
    <location>
        <begin position="147"/>
        <end position="160"/>
    </location>
</feature>
<feature type="compositionally biased region" description="Gly residues" evidence="4">
    <location>
        <begin position="964"/>
        <end position="974"/>
    </location>
</feature>
<dbReference type="InterPro" id="IPR013655">
    <property type="entry name" value="PAS_fold_3"/>
</dbReference>
<keyword evidence="3" id="KW-0157">Chromophore</keyword>
<reference evidence="6 7" key="1">
    <citation type="submission" date="2019-05" db="EMBL/GenBank/DDBJ databases">
        <title>Emergence of the Ug99 lineage of the wheat stem rust pathogen through somatic hybridization.</title>
        <authorList>
            <person name="Li F."/>
            <person name="Upadhyaya N.M."/>
            <person name="Sperschneider J."/>
            <person name="Matny O."/>
            <person name="Nguyen-Phuc H."/>
            <person name="Mago R."/>
            <person name="Raley C."/>
            <person name="Miller M.E."/>
            <person name="Silverstein K.A.T."/>
            <person name="Henningsen E."/>
            <person name="Hirsch C.D."/>
            <person name="Visser B."/>
            <person name="Pretorius Z.A."/>
            <person name="Steffenson B.J."/>
            <person name="Schwessinger B."/>
            <person name="Dodds P.N."/>
            <person name="Figueroa M."/>
        </authorList>
    </citation>
    <scope>NUCLEOTIDE SEQUENCE [LARGE SCALE GENOMIC DNA]</scope>
    <source>
        <strain evidence="6">21-0</strain>
    </source>
</reference>
<accession>A0A5B0R0J7</accession>
<keyword evidence="7" id="KW-1185">Reference proteome</keyword>
<dbReference type="Proteomes" id="UP000324748">
    <property type="component" value="Unassembled WGS sequence"/>
</dbReference>
<feature type="compositionally biased region" description="Low complexity" evidence="4">
    <location>
        <begin position="936"/>
        <end position="963"/>
    </location>
</feature>
<keyword evidence="6" id="KW-0675">Receptor</keyword>
<dbReference type="GO" id="GO:0005634">
    <property type="term" value="C:nucleus"/>
    <property type="evidence" value="ECO:0007669"/>
    <property type="project" value="TreeGrafter"/>
</dbReference>
<feature type="domain" description="PAS" evidence="5">
    <location>
        <begin position="397"/>
        <end position="471"/>
    </location>
</feature>
<organism evidence="6 7">
    <name type="scientific">Puccinia graminis f. sp. tritici</name>
    <dbReference type="NCBI Taxonomy" id="56615"/>
    <lineage>
        <taxon>Eukaryota</taxon>
        <taxon>Fungi</taxon>
        <taxon>Dikarya</taxon>
        <taxon>Basidiomycota</taxon>
        <taxon>Pucciniomycotina</taxon>
        <taxon>Pucciniomycetes</taxon>
        <taxon>Pucciniales</taxon>
        <taxon>Pucciniaceae</taxon>
        <taxon>Puccinia</taxon>
    </lineage>
</organism>
<dbReference type="Pfam" id="PF13426">
    <property type="entry name" value="PAS_9"/>
    <property type="match status" value="2"/>
</dbReference>
<dbReference type="SUPFAM" id="SSF55785">
    <property type="entry name" value="PYP-like sensor domain (PAS domain)"/>
    <property type="match status" value="3"/>
</dbReference>
<dbReference type="CDD" id="cd00130">
    <property type="entry name" value="PAS"/>
    <property type="match status" value="3"/>
</dbReference>
<dbReference type="EMBL" id="VSWC01000001">
    <property type="protein sequence ID" value="KAA1118929.1"/>
    <property type="molecule type" value="Genomic_DNA"/>
</dbReference>
<protein>
    <submittedName>
        <fullName evidence="6">Blue light receptor</fullName>
    </submittedName>
</protein>
<dbReference type="NCBIfam" id="TIGR00229">
    <property type="entry name" value="sensory_box"/>
    <property type="match status" value="2"/>
</dbReference>
<gene>
    <name evidence="6" type="primary">WC1_1</name>
    <name evidence="6" type="ORF">PGT21_010524</name>
</gene>
<feature type="compositionally biased region" description="Polar residues" evidence="4">
    <location>
        <begin position="339"/>
        <end position="348"/>
    </location>
</feature>
<feature type="compositionally biased region" description="Basic and acidic residues" evidence="4">
    <location>
        <begin position="135"/>
        <end position="145"/>
    </location>
</feature>
<feature type="compositionally biased region" description="Low complexity" evidence="4">
    <location>
        <begin position="292"/>
        <end position="327"/>
    </location>
</feature>
<dbReference type="PANTHER" id="PTHR47429">
    <property type="entry name" value="PROTEIN TWIN LOV 1"/>
    <property type="match status" value="1"/>
</dbReference>
<feature type="domain" description="PAS" evidence="5">
    <location>
        <begin position="725"/>
        <end position="777"/>
    </location>
</feature>
<dbReference type="AlphaFoldDB" id="A0A5B0R0J7"/>
<name>A0A5B0R0J7_PUCGR</name>
<feature type="region of interest" description="Disordered" evidence="4">
    <location>
        <begin position="839"/>
        <end position="898"/>
    </location>
</feature>
<dbReference type="InterPro" id="IPR000014">
    <property type="entry name" value="PAS"/>
</dbReference>
<feature type="domain" description="PAS" evidence="5">
    <location>
        <begin position="588"/>
        <end position="654"/>
    </location>
</feature>
<comment type="caution">
    <text evidence="6">The sequence shown here is derived from an EMBL/GenBank/DDBJ whole genome shotgun (WGS) entry which is preliminary data.</text>
</comment>
<proteinExistence type="predicted"/>
<feature type="region of interest" description="Disordered" evidence="4">
    <location>
        <begin position="223"/>
        <end position="369"/>
    </location>
</feature>
<feature type="compositionally biased region" description="Polar residues" evidence="4">
    <location>
        <begin position="868"/>
        <end position="885"/>
    </location>
</feature>
<dbReference type="SMART" id="SM00091">
    <property type="entry name" value="PAS"/>
    <property type="match status" value="3"/>
</dbReference>
<evidence type="ECO:0000256" key="1">
    <source>
        <dbReference type="ARBA" id="ARBA00022630"/>
    </source>
</evidence>
<feature type="region of interest" description="Disordered" evidence="4">
    <location>
        <begin position="1005"/>
        <end position="1024"/>
    </location>
</feature>
<keyword evidence="1" id="KW-0285">Flavoprotein</keyword>
<feature type="compositionally biased region" description="Low complexity" evidence="4">
    <location>
        <begin position="1011"/>
        <end position="1021"/>
    </location>
</feature>
<keyword evidence="2" id="KW-0288">FMN</keyword>
<feature type="compositionally biased region" description="Low complexity" evidence="4">
    <location>
        <begin position="847"/>
        <end position="858"/>
    </location>
</feature>
<evidence type="ECO:0000313" key="7">
    <source>
        <dbReference type="Proteomes" id="UP000324748"/>
    </source>
</evidence>
<feature type="compositionally biased region" description="Polar residues" evidence="4">
    <location>
        <begin position="279"/>
        <end position="291"/>
    </location>
</feature>
<dbReference type="OrthoDB" id="447251at2759"/>
<dbReference type="Pfam" id="PF08447">
    <property type="entry name" value="PAS_3"/>
    <property type="match status" value="1"/>
</dbReference>
<evidence type="ECO:0000256" key="4">
    <source>
        <dbReference type="SAM" id="MobiDB-lite"/>
    </source>
</evidence>